<dbReference type="GO" id="GO:0005506">
    <property type="term" value="F:iron ion binding"/>
    <property type="evidence" value="ECO:0007669"/>
    <property type="project" value="InterPro"/>
</dbReference>
<dbReference type="PROSITE" id="PS00086">
    <property type="entry name" value="CYTOCHROME_P450"/>
    <property type="match status" value="1"/>
</dbReference>
<comment type="similarity">
    <text evidence="2 3">Belongs to the cytochrome P450 family.</text>
</comment>
<protein>
    <recommendedName>
        <fullName evidence="6">Cytochrome P450</fullName>
    </recommendedName>
</protein>
<gene>
    <name evidence="4" type="ORF">CNQ75_00750</name>
</gene>
<dbReference type="Proteomes" id="UP000230639">
    <property type="component" value="Chromosome"/>
</dbReference>
<proteinExistence type="inferred from homology"/>
<evidence type="ECO:0000256" key="3">
    <source>
        <dbReference type="RuleBase" id="RU000461"/>
    </source>
</evidence>
<dbReference type="InterPro" id="IPR002397">
    <property type="entry name" value="Cyt_P450_B"/>
</dbReference>
<dbReference type="Pfam" id="PF00067">
    <property type="entry name" value="p450"/>
    <property type="match status" value="1"/>
</dbReference>
<dbReference type="InterPro" id="IPR036396">
    <property type="entry name" value="Cyt_P450_sf"/>
</dbReference>
<dbReference type="AlphaFoldDB" id="A0A2I5HCA4"/>
<reference evidence="4 5" key="1">
    <citation type="submission" date="2017-09" db="EMBL/GenBank/DDBJ databases">
        <title>Complete genome of Salmonella enterica subsp. diarizonae isolated from stool of a patient with bacterial enteropathy.</title>
        <authorList>
            <person name="Zhou J."/>
            <person name="Chen Q."/>
            <person name="Guo L."/>
            <person name="Fan J."/>
        </authorList>
    </citation>
    <scope>NUCLEOTIDE SEQUENCE [LARGE SCALE GENOMIC DNA]</scope>
    <source>
        <strain evidence="4 5">HZS154</strain>
    </source>
</reference>
<keyword evidence="3" id="KW-0479">Metal-binding</keyword>
<dbReference type="PANTHER" id="PTHR46696:SF1">
    <property type="entry name" value="CYTOCHROME P450 YJIB-RELATED"/>
    <property type="match status" value="1"/>
</dbReference>
<evidence type="ECO:0008006" key="6">
    <source>
        <dbReference type="Google" id="ProtNLM"/>
    </source>
</evidence>
<dbReference type="PANTHER" id="PTHR46696">
    <property type="entry name" value="P450, PUTATIVE (EUROFUNG)-RELATED"/>
    <property type="match status" value="1"/>
</dbReference>
<sequence length="89" mass="10199">MVASANRDDAYYEQPFTFDIGRQKNLHLAFGGGGHSCLGAQLARLEMRVILHHLLEQVHSFSLDGEVNWVRSNKHTGIRSMLVRFVKRY</sequence>
<dbReference type="PRINTS" id="PR00359">
    <property type="entry name" value="BP450"/>
</dbReference>
<evidence type="ECO:0000313" key="4">
    <source>
        <dbReference type="EMBL" id="ATW53189.1"/>
    </source>
</evidence>
<keyword evidence="3" id="KW-0503">Monooxygenase</keyword>
<evidence type="ECO:0000256" key="1">
    <source>
        <dbReference type="ARBA" id="ARBA00001971"/>
    </source>
</evidence>
<keyword evidence="3" id="KW-0560">Oxidoreductase</keyword>
<dbReference type="EMBL" id="CP023345">
    <property type="protein sequence ID" value="ATW53189.1"/>
    <property type="molecule type" value="Genomic_DNA"/>
</dbReference>
<keyword evidence="3" id="KW-0349">Heme</keyword>
<comment type="cofactor">
    <cofactor evidence="1">
        <name>heme</name>
        <dbReference type="ChEBI" id="CHEBI:30413"/>
    </cofactor>
</comment>
<dbReference type="InterPro" id="IPR017972">
    <property type="entry name" value="Cyt_P450_CS"/>
</dbReference>
<dbReference type="Gene3D" id="1.10.630.10">
    <property type="entry name" value="Cytochrome P450"/>
    <property type="match status" value="1"/>
</dbReference>
<evidence type="ECO:0000313" key="5">
    <source>
        <dbReference type="Proteomes" id="UP000230639"/>
    </source>
</evidence>
<dbReference type="SUPFAM" id="SSF48264">
    <property type="entry name" value="Cytochrome P450"/>
    <property type="match status" value="1"/>
</dbReference>
<dbReference type="GO" id="GO:0020037">
    <property type="term" value="F:heme binding"/>
    <property type="evidence" value="ECO:0007669"/>
    <property type="project" value="InterPro"/>
</dbReference>
<dbReference type="InterPro" id="IPR001128">
    <property type="entry name" value="Cyt_P450"/>
</dbReference>
<dbReference type="GO" id="GO:0004497">
    <property type="term" value="F:monooxygenase activity"/>
    <property type="evidence" value="ECO:0007669"/>
    <property type="project" value="UniProtKB-KW"/>
</dbReference>
<organism evidence="4 5">
    <name type="scientific">Salmonella diarizonae</name>
    <dbReference type="NCBI Taxonomy" id="59204"/>
    <lineage>
        <taxon>Bacteria</taxon>
        <taxon>Pseudomonadati</taxon>
        <taxon>Pseudomonadota</taxon>
        <taxon>Gammaproteobacteria</taxon>
        <taxon>Enterobacterales</taxon>
        <taxon>Enterobacteriaceae</taxon>
        <taxon>Salmonella</taxon>
    </lineage>
</organism>
<keyword evidence="3" id="KW-0408">Iron</keyword>
<evidence type="ECO:0000256" key="2">
    <source>
        <dbReference type="ARBA" id="ARBA00010617"/>
    </source>
</evidence>
<name>A0A2I5HCA4_SALDZ</name>
<dbReference type="GO" id="GO:0016705">
    <property type="term" value="F:oxidoreductase activity, acting on paired donors, with incorporation or reduction of molecular oxygen"/>
    <property type="evidence" value="ECO:0007669"/>
    <property type="project" value="InterPro"/>
</dbReference>
<accession>A0A2I5HCA4</accession>